<protein>
    <recommendedName>
        <fullName evidence="3 9">Flagellar biosynthetic protein FliQ</fullName>
    </recommendedName>
</protein>
<evidence type="ECO:0000313" key="10">
    <source>
        <dbReference type="EMBL" id="MBI6882553.1"/>
    </source>
</evidence>
<evidence type="ECO:0000256" key="4">
    <source>
        <dbReference type="ARBA" id="ARBA00022475"/>
    </source>
</evidence>
<organism evidence="10 11">
    <name type="scientific">Pseudomonas putida</name>
    <name type="common">Arthrobacter siderocapsulatus</name>
    <dbReference type="NCBI Taxonomy" id="303"/>
    <lineage>
        <taxon>Bacteria</taxon>
        <taxon>Pseudomonadati</taxon>
        <taxon>Pseudomonadota</taxon>
        <taxon>Gammaproteobacteria</taxon>
        <taxon>Pseudomonadales</taxon>
        <taxon>Pseudomonadaceae</taxon>
        <taxon>Pseudomonas</taxon>
    </lineage>
</organism>
<evidence type="ECO:0000256" key="2">
    <source>
        <dbReference type="ARBA" id="ARBA00006156"/>
    </source>
</evidence>
<keyword evidence="10" id="KW-0282">Flagellum</keyword>
<name>A0A8I1EC38_PSEPU</name>
<dbReference type="PIRSF" id="PIRSF004669">
    <property type="entry name" value="FliQ"/>
    <property type="match status" value="1"/>
</dbReference>
<dbReference type="AlphaFoldDB" id="A0A8I1EC38"/>
<dbReference type="GO" id="GO:0009306">
    <property type="term" value="P:protein secretion"/>
    <property type="evidence" value="ECO:0007669"/>
    <property type="project" value="InterPro"/>
</dbReference>
<keyword evidence="7 9" id="KW-0472">Membrane</keyword>
<evidence type="ECO:0000313" key="11">
    <source>
        <dbReference type="Proteomes" id="UP000637061"/>
    </source>
</evidence>
<proteinExistence type="inferred from homology"/>
<comment type="function">
    <text evidence="9">Role in flagellar biosynthesis.</text>
</comment>
<keyword evidence="10" id="KW-0966">Cell projection</keyword>
<dbReference type="GO" id="GO:0044780">
    <property type="term" value="P:bacterial-type flagellum assembly"/>
    <property type="evidence" value="ECO:0007669"/>
    <property type="project" value="InterPro"/>
</dbReference>
<dbReference type="EMBL" id="JAEHTE010000001">
    <property type="protein sequence ID" value="MBI6882553.1"/>
    <property type="molecule type" value="Genomic_DNA"/>
</dbReference>
<reference evidence="10" key="1">
    <citation type="submission" date="2020-12" db="EMBL/GenBank/DDBJ databases">
        <title>Enhanced detection system for hospital associated transmission using whole genome sequencing surveillance.</title>
        <authorList>
            <person name="Harrison L.H."/>
            <person name="Van Tyne D."/>
            <person name="Marsh J.W."/>
            <person name="Griffith M.P."/>
            <person name="Snyder D.J."/>
            <person name="Cooper V.S."/>
            <person name="Mustapha M."/>
        </authorList>
    </citation>
    <scope>NUCLEOTIDE SEQUENCE</scope>
    <source>
        <strain evidence="10">PSB00042</strain>
    </source>
</reference>
<evidence type="ECO:0000256" key="6">
    <source>
        <dbReference type="ARBA" id="ARBA00022989"/>
    </source>
</evidence>
<sequence>MNQEMVMNLAYQGMKVAVQVGAPVLITLLVVGLLVSLFQAATQINEMTMSFIPKVIATLTILVIFGPMFIRLLVDFTRALITNIPNVIG</sequence>
<comment type="subcellular location">
    <subcellularLocation>
        <location evidence="1 9">Cell membrane</location>
        <topology evidence="1">Multi-pass membrane protein</topology>
    </subcellularLocation>
    <subcellularLocation>
        <location evidence="9">Bacterial flagellum basal body</location>
    </subcellularLocation>
</comment>
<dbReference type="NCBIfam" id="TIGR01402">
    <property type="entry name" value="fliQ"/>
    <property type="match status" value="1"/>
</dbReference>
<dbReference type="GO" id="GO:0005886">
    <property type="term" value="C:plasma membrane"/>
    <property type="evidence" value="ECO:0007669"/>
    <property type="project" value="UniProtKB-SubCell"/>
</dbReference>
<evidence type="ECO:0000256" key="3">
    <source>
        <dbReference type="ARBA" id="ARBA00021718"/>
    </source>
</evidence>
<feature type="transmembrane region" description="Helical" evidence="9">
    <location>
        <begin position="56"/>
        <end position="74"/>
    </location>
</feature>
<dbReference type="Pfam" id="PF01313">
    <property type="entry name" value="Bac_export_3"/>
    <property type="match status" value="1"/>
</dbReference>
<evidence type="ECO:0000256" key="5">
    <source>
        <dbReference type="ARBA" id="ARBA00022692"/>
    </source>
</evidence>
<dbReference type="InterPro" id="IPR002191">
    <property type="entry name" value="Bac_export_3"/>
</dbReference>
<dbReference type="Proteomes" id="UP000637061">
    <property type="component" value="Unassembled WGS sequence"/>
</dbReference>
<keyword evidence="5 9" id="KW-0812">Transmembrane</keyword>
<dbReference type="PANTHER" id="PTHR34040:SF2">
    <property type="entry name" value="FLAGELLAR BIOSYNTHETIC PROTEIN FLIQ"/>
    <property type="match status" value="1"/>
</dbReference>
<keyword evidence="8 9" id="KW-0975">Bacterial flagellum</keyword>
<accession>A0A8I1EC38</accession>
<keyword evidence="10" id="KW-0969">Cilium</keyword>
<dbReference type="PRINTS" id="PR00952">
    <property type="entry name" value="TYPE3IMQPROT"/>
</dbReference>
<keyword evidence="4 9" id="KW-1003">Cell membrane</keyword>
<keyword evidence="6 9" id="KW-1133">Transmembrane helix</keyword>
<evidence type="ECO:0000256" key="7">
    <source>
        <dbReference type="ARBA" id="ARBA00023136"/>
    </source>
</evidence>
<dbReference type="RefSeq" id="WP_198746167.1">
    <property type="nucleotide sequence ID" value="NZ_JAEHTE010000001.1"/>
</dbReference>
<gene>
    <name evidence="9 10" type="primary">fliQ</name>
    <name evidence="10" type="ORF">JEU22_01395</name>
</gene>
<evidence type="ECO:0000256" key="1">
    <source>
        <dbReference type="ARBA" id="ARBA00004651"/>
    </source>
</evidence>
<dbReference type="GO" id="GO:0009425">
    <property type="term" value="C:bacterial-type flagellum basal body"/>
    <property type="evidence" value="ECO:0007669"/>
    <property type="project" value="UniProtKB-SubCell"/>
</dbReference>
<dbReference type="PANTHER" id="PTHR34040">
    <property type="entry name" value="FLAGELLAR BIOSYNTHETIC PROTEIN FLIQ"/>
    <property type="match status" value="1"/>
</dbReference>
<comment type="similarity">
    <text evidence="2 9">Belongs to the FliQ/MopD/SpaQ family.</text>
</comment>
<dbReference type="InterPro" id="IPR006305">
    <property type="entry name" value="FliQ"/>
</dbReference>
<comment type="caution">
    <text evidence="10">The sequence shown here is derived from an EMBL/GenBank/DDBJ whole genome shotgun (WGS) entry which is preliminary data.</text>
</comment>
<evidence type="ECO:0000256" key="8">
    <source>
        <dbReference type="ARBA" id="ARBA00023143"/>
    </source>
</evidence>
<evidence type="ECO:0000256" key="9">
    <source>
        <dbReference type="RuleBase" id="RU364090"/>
    </source>
</evidence>